<comment type="function">
    <text evidence="5">Guanylyltransferase that catalyzes the activation of phosphoenolpyruvate (PEP) as enolpyruvoyl-2-diphospho-5'-guanosine, via the condensation of PEP with GTP. It is involved in the biosynthesis of coenzyme F420, a hydride carrier cofactor.</text>
</comment>
<name>A0AAD0JUD6_9ACTN</name>
<organism evidence="6 7">
    <name type="scientific">Dietzia psychralcaliphila</name>
    <dbReference type="NCBI Taxonomy" id="139021"/>
    <lineage>
        <taxon>Bacteria</taxon>
        <taxon>Bacillati</taxon>
        <taxon>Actinomycetota</taxon>
        <taxon>Actinomycetes</taxon>
        <taxon>Mycobacteriales</taxon>
        <taxon>Dietziaceae</taxon>
        <taxon>Dietzia</taxon>
    </lineage>
</organism>
<comment type="catalytic activity">
    <reaction evidence="5">
        <text>phosphoenolpyruvate + GTP + H(+) = enolpyruvoyl-2-diphospho-5'-guanosine + diphosphate</text>
        <dbReference type="Rhea" id="RHEA:30519"/>
        <dbReference type="ChEBI" id="CHEBI:15378"/>
        <dbReference type="ChEBI" id="CHEBI:33019"/>
        <dbReference type="ChEBI" id="CHEBI:37565"/>
        <dbReference type="ChEBI" id="CHEBI:58702"/>
        <dbReference type="ChEBI" id="CHEBI:143701"/>
        <dbReference type="EC" id="2.7.7.105"/>
    </reaction>
</comment>
<keyword evidence="7" id="KW-1185">Reference proteome</keyword>
<dbReference type="InterPro" id="IPR002835">
    <property type="entry name" value="CofC"/>
</dbReference>
<comment type="pathway">
    <text evidence="5">Cofactor biosynthesis; coenzyme F420 biosynthesis.</text>
</comment>
<dbReference type="GO" id="GO:0052645">
    <property type="term" value="P:F420-0 metabolic process"/>
    <property type="evidence" value="ECO:0007669"/>
    <property type="project" value="UniProtKB-UniRule"/>
</dbReference>
<dbReference type="NCBIfam" id="TIGR03552">
    <property type="entry name" value="F420_cofC"/>
    <property type="match status" value="1"/>
</dbReference>
<dbReference type="Pfam" id="PF01983">
    <property type="entry name" value="CofC"/>
    <property type="match status" value="1"/>
</dbReference>
<dbReference type="Gene3D" id="3.90.550.10">
    <property type="entry name" value="Spore Coat Polysaccharide Biosynthesis Protein SpsA, Chain A"/>
    <property type="match status" value="1"/>
</dbReference>
<accession>A0AAD0JUD6</accession>
<keyword evidence="3 5" id="KW-0547">Nucleotide-binding</keyword>
<comment type="similarity">
    <text evidence="5">Belongs to the CofC family.</text>
</comment>
<evidence type="ECO:0000256" key="1">
    <source>
        <dbReference type="ARBA" id="ARBA00022679"/>
    </source>
</evidence>
<dbReference type="SUPFAM" id="SSF53448">
    <property type="entry name" value="Nucleotide-diphospho-sugar transferases"/>
    <property type="match status" value="1"/>
</dbReference>
<proteinExistence type="inferred from homology"/>
<dbReference type="GO" id="GO:0043814">
    <property type="term" value="F:phospholactate guanylyltransferase activity"/>
    <property type="evidence" value="ECO:0007669"/>
    <property type="project" value="InterPro"/>
</dbReference>
<gene>
    <name evidence="5" type="primary">fbiD</name>
    <name evidence="6" type="ORF">A6048_09530</name>
</gene>
<keyword evidence="1 5" id="KW-0808">Transferase</keyword>
<protein>
    <recommendedName>
        <fullName evidence="5">Phosphoenolpyruvate guanylyltransferase</fullName>
        <shortName evidence="5">PEP guanylyltransferase</shortName>
        <ecNumber evidence="5">2.7.7.105</ecNumber>
    </recommendedName>
</protein>
<dbReference type="PANTHER" id="PTHR40392">
    <property type="entry name" value="2-PHOSPHO-L-LACTATE GUANYLYLTRANSFERASE"/>
    <property type="match status" value="1"/>
</dbReference>
<keyword evidence="4 5" id="KW-0342">GTP-binding</keyword>
<dbReference type="PANTHER" id="PTHR40392:SF1">
    <property type="entry name" value="2-PHOSPHO-L-LACTATE GUANYLYLTRANSFERASE"/>
    <property type="match status" value="1"/>
</dbReference>
<sequence length="240" mass="24217">MKTVAGHGATNGGWTIVVPVKALDRAKSRLARALPAPARRALVLAMATDVLRTCIATPGVARVRVVTSDPDVAALARRLRIEIVPEPVGAADRSGGDPLNAALTEAIRGVPGPVGVVTADLPELRAPQLARVLAAAVGHAHSMVPDHGGAGTTMAFWTGPAGARIPRFGPDSAARHLSEGGAVPLDEVDPSGAAGRDVDTPEDVLALAERAVGEATAAVLRAPSVAQGAHSAGVSATMVR</sequence>
<keyword evidence="2 5" id="KW-0548">Nucleotidyltransferase</keyword>
<feature type="binding site" evidence="5">
    <location>
        <position position="152"/>
    </location>
    <ligand>
        <name>phosphoenolpyruvate</name>
        <dbReference type="ChEBI" id="CHEBI:58702"/>
    </ligand>
</feature>
<dbReference type="EMBL" id="CP015453">
    <property type="protein sequence ID" value="AWH95708.1"/>
    <property type="molecule type" value="Genomic_DNA"/>
</dbReference>
<feature type="binding site" evidence="5">
    <location>
        <position position="169"/>
    </location>
    <ligand>
        <name>phosphoenolpyruvate</name>
        <dbReference type="ChEBI" id="CHEBI:58702"/>
    </ligand>
</feature>
<evidence type="ECO:0000256" key="4">
    <source>
        <dbReference type="ARBA" id="ARBA00023134"/>
    </source>
</evidence>
<feature type="binding site" evidence="5">
    <location>
        <position position="172"/>
    </location>
    <ligand>
        <name>phosphoenolpyruvate</name>
        <dbReference type="ChEBI" id="CHEBI:58702"/>
    </ligand>
</feature>
<dbReference type="KEGG" id="dpc:A6048_09530"/>
<evidence type="ECO:0000313" key="6">
    <source>
        <dbReference type="EMBL" id="AWH95708.1"/>
    </source>
</evidence>
<dbReference type="Proteomes" id="UP000244903">
    <property type="component" value="Chromosome"/>
</dbReference>
<evidence type="ECO:0000256" key="2">
    <source>
        <dbReference type="ARBA" id="ARBA00022695"/>
    </source>
</evidence>
<dbReference type="EC" id="2.7.7.105" evidence="5"/>
<evidence type="ECO:0000256" key="3">
    <source>
        <dbReference type="ARBA" id="ARBA00022741"/>
    </source>
</evidence>
<dbReference type="HAMAP" id="MF_02114">
    <property type="entry name" value="CofC"/>
    <property type="match status" value="1"/>
</dbReference>
<dbReference type="GO" id="GO:0005525">
    <property type="term" value="F:GTP binding"/>
    <property type="evidence" value="ECO:0007669"/>
    <property type="project" value="UniProtKB-KW"/>
</dbReference>
<evidence type="ECO:0000256" key="5">
    <source>
        <dbReference type="HAMAP-Rule" id="MF_02114"/>
    </source>
</evidence>
<evidence type="ECO:0000313" key="7">
    <source>
        <dbReference type="Proteomes" id="UP000244903"/>
    </source>
</evidence>
<reference evidence="6 7" key="1">
    <citation type="submission" date="2016-04" db="EMBL/GenBank/DDBJ databases">
        <title>Complete genome sequence of the haloalkaliphilic hydrocarbon-degrading bacterium Dietzia psychralcaliphila ILA-1T, isolated from a drain of a fish product-processing plant.</title>
        <authorList>
            <person name="Zhao J."/>
            <person name="Hu B."/>
            <person name="Geng S."/>
            <person name="Nie Y."/>
            <person name="Tang Y."/>
        </authorList>
    </citation>
    <scope>NUCLEOTIDE SEQUENCE [LARGE SCALE GENOMIC DNA]</scope>
    <source>
        <strain evidence="6 7">ILA-1</strain>
    </source>
</reference>
<dbReference type="AlphaFoldDB" id="A0AAD0JUD6"/>
<dbReference type="InterPro" id="IPR029044">
    <property type="entry name" value="Nucleotide-diphossugar_trans"/>
</dbReference>